<dbReference type="GeneID" id="27352887"/>
<dbReference type="Proteomes" id="UP000053342">
    <property type="component" value="Unassembled WGS sequence"/>
</dbReference>
<organism evidence="1 2">
    <name type="scientific">Exophiala oligosperma</name>
    <dbReference type="NCBI Taxonomy" id="215243"/>
    <lineage>
        <taxon>Eukaryota</taxon>
        <taxon>Fungi</taxon>
        <taxon>Dikarya</taxon>
        <taxon>Ascomycota</taxon>
        <taxon>Pezizomycotina</taxon>
        <taxon>Eurotiomycetes</taxon>
        <taxon>Chaetothyriomycetidae</taxon>
        <taxon>Chaetothyriales</taxon>
        <taxon>Herpotrichiellaceae</taxon>
        <taxon>Exophiala</taxon>
    </lineage>
</organism>
<accession>A0A0D2E071</accession>
<dbReference type="VEuPathDB" id="FungiDB:PV06_00813"/>
<sequence>MPPTVIHISGVVLLRYITSNLHVQNCDVQAHWVAREQESFDPSQFDLLRNPLPDDLGFRLPEMAQLLAVDLPTAYGQGYTLMSQIHYFLHRNHARTISIWTPTPHIAQSWAVLLGTFFLDTEDIARRIRITWRTASGDQQIPAQYDVQIQLHREDFSVVQQSVMTHDASPIVRRAIRGDSAVLAIRSSPLGRA</sequence>
<gene>
    <name evidence="1" type="ORF">PV06_00813</name>
</gene>
<dbReference type="HOGENOM" id="CLU_1408770_0_0_1"/>
<name>A0A0D2E071_9EURO</name>
<keyword evidence="2" id="KW-1185">Reference proteome</keyword>
<evidence type="ECO:0000313" key="2">
    <source>
        <dbReference type="Proteomes" id="UP000053342"/>
    </source>
</evidence>
<dbReference type="AlphaFoldDB" id="A0A0D2E071"/>
<proteinExistence type="predicted"/>
<protein>
    <submittedName>
        <fullName evidence="1">Uncharacterized protein</fullName>
    </submittedName>
</protein>
<evidence type="ECO:0000313" key="1">
    <source>
        <dbReference type="EMBL" id="KIW48200.1"/>
    </source>
</evidence>
<reference evidence="1 2" key="1">
    <citation type="submission" date="2015-01" db="EMBL/GenBank/DDBJ databases">
        <title>The Genome Sequence of Exophiala oligosperma CBS72588.</title>
        <authorList>
            <consortium name="The Broad Institute Genomics Platform"/>
            <person name="Cuomo C."/>
            <person name="de Hoog S."/>
            <person name="Gorbushina A."/>
            <person name="Stielow B."/>
            <person name="Teixiera M."/>
            <person name="Abouelleil A."/>
            <person name="Chapman S.B."/>
            <person name="Priest M."/>
            <person name="Young S.K."/>
            <person name="Wortman J."/>
            <person name="Nusbaum C."/>
            <person name="Birren B."/>
        </authorList>
    </citation>
    <scope>NUCLEOTIDE SEQUENCE [LARGE SCALE GENOMIC DNA]</scope>
    <source>
        <strain evidence="1 2">CBS 72588</strain>
    </source>
</reference>
<dbReference type="EMBL" id="KN847332">
    <property type="protein sequence ID" value="KIW48200.1"/>
    <property type="molecule type" value="Genomic_DNA"/>
</dbReference>
<dbReference type="RefSeq" id="XP_016268416.1">
    <property type="nucleotide sequence ID" value="XM_016401363.1"/>
</dbReference>